<feature type="transmembrane region" description="Helical" evidence="2">
    <location>
        <begin position="461"/>
        <end position="480"/>
    </location>
</feature>
<dbReference type="NCBIfam" id="TIGR01167">
    <property type="entry name" value="LPXTG_anchor"/>
    <property type="match status" value="1"/>
</dbReference>
<evidence type="ECO:0000313" key="6">
    <source>
        <dbReference type="EMBL" id="GJJ42333.1"/>
    </source>
</evidence>
<dbReference type="InterPro" id="IPR041100">
    <property type="entry name" value="TQ"/>
</dbReference>
<dbReference type="Gene3D" id="2.60.40.3930">
    <property type="match status" value="1"/>
</dbReference>
<keyword evidence="2" id="KW-0472">Membrane</keyword>
<dbReference type="Gene3D" id="1.10.150.480">
    <property type="match status" value="1"/>
</dbReference>
<accession>A0ABD0BF48</accession>
<dbReference type="AlphaFoldDB" id="A0ABD0BF48"/>
<dbReference type="Proteomes" id="UP001205910">
    <property type="component" value="Unassembled WGS sequence"/>
</dbReference>
<organism evidence="6 7">
    <name type="scientific">Corynebacterium ulcerans</name>
    <dbReference type="NCBI Taxonomy" id="65058"/>
    <lineage>
        <taxon>Bacteria</taxon>
        <taxon>Bacillati</taxon>
        <taxon>Actinomycetota</taxon>
        <taxon>Actinomycetes</taxon>
        <taxon>Mycobacteriales</taxon>
        <taxon>Corynebacteriaceae</taxon>
        <taxon>Corynebacterium</taxon>
    </lineage>
</organism>
<feature type="domain" description="T-Q ester bond containing" evidence="5">
    <location>
        <begin position="258"/>
        <end position="374"/>
    </location>
</feature>
<feature type="chain" id="PRO_5044798885" description="Thioester domain-containing protein" evidence="3">
    <location>
        <begin position="27"/>
        <end position="485"/>
    </location>
</feature>
<feature type="transmembrane region" description="Helical" evidence="2">
    <location>
        <begin position="387"/>
        <end position="407"/>
    </location>
</feature>
<protein>
    <recommendedName>
        <fullName evidence="8">Thioester domain-containing protein</fullName>
    </recommendedName>
</protein>
<dbReference type="Pfam" id="PF08341">
    <property type="entry name" value="TED"/>
    <property type="match status" value="1"/>
</dbReference>
<dbReference type="EMBL" id="BQFK01000001">
    <property type="protein sequence ID" value="GJJ42333.1"/>
    <property type="molecule type" value="Genomic_DNA"/>
</dbReference>
<keyword evidence="2" id="KW-1133">Transmembrane helix</keyword>
<dbReference type="Gene3D" id="2.30.30.670">
    <property type="entry name" value="Thioester domain"/>
    <property type="match status" value="1"/>
</dbReference>
<dbReference type="Pfam" id="PF18202">
    <property type="entry name" value="TQ"/>
    <property type="match status" value="1"/>
</dbReference>
<feature type="region of interest" description="Disordered" evidence="1">
    <location>
        <begin position="411"/>
        <end position="440"/>
    </location>
</feature>
<feature type="domain" description="Thioester" evidence="4">
    <location>
        <begin position="77"/>
        <end position="202"/>
    </location>
</feature>
<keyword evidence="3" id="KW-0732">Signal</keyword>
<dbReference type="NCBIfam" id="NF033903">
    <property type="entry name" value="VaFE_rpt"/>
    <property type="match status" value="1"/>
</dbReference>
<evidence type="ECO:0000313" key="7">
    <source>
        <dbReference type="Proteomes" id="UP001205910"/>
    </source>
</evidence>
<evidence type="ECO:0000256" key="2">
    <source>
        <dbReference type="SAM" id="Phobius"/>
    </source>
</evidence>
<comment type="caution">
    <text evidence="6">The sequence shown here is derived from an EMBL/GenBank/DDBJ whole genome shotgun (WGS) entry which is preliminary data.</text>
</comment>
<dbReference type="InterPro" id="IPR023849">
    <property type="entry name" value="TQXA_dom"/>
</dbReference>
<keyword evidence="2" id="KW-0812">Transmembrane</keyword>
<dbReference type="RefSeq" id="WP_014835920.1">
    <property type="nucleotide sequence ID" value="NZ_AP019662.1"/>
</dbReference>
<name>A0ABD0BF48_CORUL</name>
<dbReference type="NCBIfam" id="NF012162">
    <property type="entry name" value="surf_Nterm_1"/>
    <property type="match status" value="1"/>
</dbReference>
<reference evidence="6 7" key="1">
    <citation type="submission" date="2021-11" db="EMBL/GenBank/DDBJ databases">
        <title>Whole genome sequences of diphtheriae toxin producing Corynebacterium ulcerans isolates from cats in Osaka, Japan.</title>
        <authorList>
            <person name="Umeda K."/>
            <person name="Hirai Y."/>
        </authorList>
    </citation>
    <scope>NUCLEOTIDE SEQUENCE [LARGE SCALE GENOMIC DNA]</scope>
    <source>
        <strain evidence="6 7">12109B-1</strain>
    </source>
</reference>
<evidence type="ECO:0000259" key="5">
    <source>
        <dbReference type="Pfam" id="PF18202"/>
    </source>
</evidence>
<dbReference type="InterPro" id="IPR013552">
    <property type="entry name" value="Thioester_dom"/>
</dbReference>
<proteinExistence type="predicted"/>
<feature type="signal peptide" evidence="3">
    <location>
        <begin position="1"/>
        <end position="26"/>
    </location>
</feature>
<evidence type="ECO:0008006" key="8">
    <source>
        <dbReference type="Google" id="ProtNLM"/>
    </source>
</evidence>
<evidence type="ECO:0000256" key="3">
    <source>
        <dbReference type="SAM" id="SignalP"/>
    </source>
</evidence>
<dbReference type="NCBIfam" id="TIGR03934">
    <property type="entry name" value="TQXA_dom"/>
    <property type="match status" value="1"/>
</dbReference>
<evidence type="ECO:0000259" key="4">
    <source>
        <dbReference type="Pfam" id="PF08341"/>
    </source>
</evidence>
<gene>
    <name evidence="6" type="ORF">CULCOIPH005_05220</name>
</gene>
<evidence type="ECO:0000256" key="1">
    <source>
        <dbReference type="SAM" id="MobiDB-lite"/>
    </source>
</evidence>
<sequence>MKKNTLKRVAALITGIALSFTSSVSAGAVENDEPYLGYVDSRVAIQNPYGNGEHQFSPVPPLVVQPESATEEETELAYCFNMNSVPPMRKDAQPSDSVNYYNSGVDLRYKANFDTSLKKFAHRWREGSDPDAGVLKAIYNGYSRDAAGLKAALNLTDNEFRYATQLAVWYWSDSDWGRYTYNATQSVGKIEQAFKILTGQAESPVVLKDVDPKQATLAIYTPYSNKTQESLGFQNLLSVKFVNPQDGTPVEPEVSPEPKLKTTALDNADQDKTLSANGGTIVDTVEYTGLTQGEEYVLRGELMDKDTKESTGIKAEKTFTAEAADGSVDVTFDVDGKFAGKTLVVFEKLFKKNDEQTVVAKHEDYDAESQTVTVEEDEPLVEKPSGFPWWILLPLGGLGIVAAALGLSSNGSSAKNTAEPAHFNATPQGPAKPAEAEKTEAPVANVNKTEKKVLAQTGANVWVLTILAAVLIAVGAVLTVRRKQN</sequence>